<dbReference type="InterPro" id="IPR006405">
    <property type="entry name" value="Nic_PRibTrfase_pncB"/>
</dbReference>
<dbReference type="InterPro" id="IPR040727">
    <property type="entry name" value="NAPRTase_N"/>
</dbReference>
<evidence type="ECO:0000256" key="7">
    <source>
        <dbReference type="ARBA" id="ARBA00022679"/>
    </source>
</evidence>
<dbReference type="Pfam" id="PF04095">
    <property type="entry name" value="NAPRTase"/>
    <property type="match status" value="1"/>
</dbReference>
<dbReference type="EMBL" id="JAGIYQ010000005">
    <property type="protein sequence ID" value="MBP0725227.1"/>
    <property type="molecule type" value="Genomic_DNA"/>
</dbReference>
<evidence type="ECO:0000313" key="14">
    <source>
        <dbReference type="Proteomes" id="UP000682134"/>
    </source>
</evidence>
<dbReference type="NCBIfam" id="NF006695">
    <property type="entry name" value="PRK09243.1-2"/>
    <property type="match status" value="1"/>
</dbReference>
<evidence type="ECO:0000256" key="6">
    <source>
        <dbReference type="ARBA" id="ARBA00022642"/>
    </source>
</evidence>
<comment type="similarity">
    <text evidence="2 9">Belongs to the NAPRTase family.</text>
</comment>
<dbReference type="Pfam" id="PF17956">
    <property type="entry name" value="NAPRTase_C"/>
    <property type="match status" value="1"/>
</dbReference>
<comment type="pathway">
    <text evidence="1 9">Cofactor biosynthesis; NAD(+) biosynthesis; nicotinate D-ribonucleotide from nicotinate: step 1/1.</text>
</comment>
<dbReference type="GO" id="GO:0034355">
    <property type="term" value="P:NAD+ biosynthetic process via the salvage pathway"/>
    <property type="evidence" value="ECO:0007669"/>
    <property type="project" value="TreeGrafter"/>
</dbReference>
<dbReference type="InterPro" id="IPR007229">
    <property type="entry name" value="Nic_PRibTrfase-Fam"/>
</dbReference>
<feature type="domain" description="Nicotinate phosphoribosyltransferase N-terminal" evidence="11">
    <location>
        <begin position="10"/>
        <end position="133"/>
    </location>
</feature>
<dbReference type="NCBIfam" id="NF009131">
    <property type="entry name" value="PRK12484.1"/>
    <property type="match status" value="1"/>
</dbReference>
<organism evidence="13 14">
    <name type="scientific">Gottfriedia endophytica</name>
    <dbReference type="NCBI Taxonomy" id="2820819"/>
    <lineage>
        <taxon>Bacteria</taxon>
        <taxon>Bacillati</taxon>
        <taxon>Bacillota</taxon>
        <taxon>Bacilli</taxon>
        <taxon>Bacillales</taxon>
        <taxon>Bacillaceae</taxon>
        <taxon>Gottfriedia</taxon>
    </lineage>
</organism>
<gene>
    <name evidence="13" type="ORF">J5Y03_08490</name>
</gene>
<dbReference type="NCBIfam" id="TIGR01513">
    <property type="entry name" value="NAPRTase_put"/>
    <property type="match status" value="1"/>
</dbReference>
<name>A0A940NQS0_9BACI</name>
<dbReference type="GO" id="GO:0047280">
    <property type="term" value="F:nicotinamide phosphoribosyltransferase activity"/>
    <property type="evidence" value="ECO:0007669"/>
    <property type="project" value="UniProtKB-ARBA"/>
</dbReference>
<dbReference type="GO" id="GO:0005829">
    <property type="term" value="C:cytosol"/>
    <property type="evidence" value="ECO:0007669"/>
    <property type="project" value="TreeGrafter"/>
</dbReference>
<dbReference type="InterPro" id="IPR041525">
    <property type="entry name" value="N/Namide_PRibTrfase"/>
</dbReference>
<dbReference type="AlphaFoldDB" id="A0A940NQS0"/>
<keyword evidence="7 9" id="KW-0808">Transferase</keyword>
<dbReference type="Gene3D" id="3.20.20.70">
    <property type="entry name" value="Aldolase class I"/>
    <property type="match status" value="1"/>
</dbReference>
<evidence type="ECO:0000256" key="1">
    <source>
        <dbReference type="ARBA" id="ARBA00004952"/>
    </source>
</evidence>
<evidence type="ECO:0000256" key="4">
    <source>
        <dbReference type="ARBA" id="ARBA00022553"/>
    </source>
</evidence>
<keyword evidence="6 9" id="KW-0662">Pyridine nucleotide biosynthesis</keyword>
<feature type="domain" description="Nicotinate phosphoribosyltransferase C-terminal" evidence="12">
    <location>
        <begin position="360"/>
        <end position="467"/>
    </location>
</feature>
<dbReference type="InterPro" id="IPR041619">
    <property type="entry name" value="NAPRTase_C"/>
</dbReference>
<dbReference type="NCBIfam" id="NF006694">
    <property type="entry name" value="PRK09243.1-1"/>
    <property type="match status" value="1"/>
</dbReference>
<comment type="PTM">
    <text evidence="9">Transiently phosphorylated on a His residue during the reaction cycle. Phosphorylation strongly increases the affinity for substrates and increases the rate of nicotinate D-ribonucleotide production. Dephosphorylation regenerates the low-affinity form of the enzyme, leading to product release.</text>
</comment>
<evidence type="ECO:0000256" key="8">
    <source>
        <dbReference type="ARBA" id="ARBA00048668"/>
    </source>
</evidence>
<dbReference type="SUPFAM" id="SSF54675">
    <property type="entry name" value="Nicotinate/Quinolinate PRTase N-terminal domain-like"/>
    <property type="match status" value="1"/>
</dbReference>
<evidence type="ECO:0000259" key="12">
    <source>
        <dbReference type="Pfam" id="PF17956"/>
    </source>
</evidence>
<reference evidence="13" key="1">
    <citation type="submission" date="2021-04" db="EMBL/GenBank/DDBJ databases">
        <title>Genome seq and assembly of Bacillus sp.</title>
        <authorList>
            <person name="Chhetri G."/>
        </authorList>
    </citation>
    <scope>NUCLEOTIDE SEQUENCE</scope>
    <source>
        <strain evidence="13">RG28</strain>
    </source>
</reference>
<dbReference type="Proteomes" id="UP000682134">
    <property type="component" value="Unassembled WGS sequence"/>
</dbReference>
<evidence type="ECO:0000259" key="11">
    <source>
        <dbReference type="Pfam" id="PF17767"/>
    </source>
</evidence>
<evidence type="ECO:0000256" key="5">
    <source>
        <dbReference type="ARBA" id="ARBA00022598"/>
    </source>
</evidence>
<evidence type="ECO:0000259" key="10">
    <source>
        <dbReference type="Pfam" id="PF04095"/>
    </source>
</evidence>
<keyword evidence="5 9" id="KW-0436">Ligase</keyword>
<dbReference type="InterPro" id="IPR036068">
    <property type="entry name" value="Nicotinate_pribotase-like_C"/>
</dbReference>
<dbReference type="GO" id="GO:0004516">
    <property type="term" value="F:nicotinate phosphoribosyltransferase activity"/>
    <property type="evidence" value="ECO:0007669"/>
    <property type="project" value="UniProtKB-UniRule"/>
</dbReference>
<keyword evidence="13" id="KW-0328">Glycosyltransferase</keyword>
<evidence type="ECO:0000256" key="2">
    <source>
        <dbReference type="ARBA" id="ARBA00010897"/>
    </source>
</evidence>
<dbReference type="Gene3D" id="3.20.140.10">
    <property type="entry name" value="nicotinate phosphoribosyltransferase"/>
    <property type="match status" value="1"/>
</dbReference>
<dbReference type="PIRSF" id="PIRSF000484">
    <property type="entry name" value="NAPRT"/>
    <property type="match status" value="1"/>
</dbReference>
<comment type="catalytic activity">
    <reaction evidence="8 9">
        <text>5-phospho-alpha-D-ribose 1-diphosphate + nicotinate + ATP + H2O = nicotinate beta-D-ribonucleotide + ADP + phosphate + diphosphate</text>
        <dbReference type="Rhea" id="RHEA:36163"/>
        <dbReference type="ChEBI" id="CHEBI:15377"/>
        <dbReference type="ChEBI" id="CHEBI:30616"/>
        <dbReference type="ChEBI" id="CHEBI:32544"/>
        <dbReference type="ChEBI" id="CHEBI:33019"/>
        <dbReference type="ChEBI" id="CHEBI:43474"/>
        <dbReference type="ChEBI" id="CHEBI:57502"/>
        <dbReference type="ChEBI" id="CHEBI:58017"/>
        <dbReference type="ChEBI" id="CHEBI:456216"/>
        <dbReference type="EC" id="6.3.4.21"/>
    </reaction>
</comment>
<dbReference type="InterPro" id="IPR013785">
    <property type="entry name" value="Aldolase_TIM"/>
</dbReference>
<comment type="caution">
    <text evidence="13">The sequence shown here is derived from an EMBL/GenBank/DDBJ whole genome shotgun (WGS) entry which is preliminary data.</text>
</comment>
<dbReference type="SUPFAM" id="SSF51690">
    <property type="entry name" value="Nicotinate/Quinolinate PRTase C-terminal domain-like"/>
    <property type="match status" value="1"/>
</dbReference>
<evidence type="ECO:0000256" key="3">
    <source>
        <dbReference type="ARBA" id="ARBA00013236"/>
    </source>
</evidence>
<keyword evidence="4" id="KW-0597">Phosphoprotein</keyword>
<dbReference type="PANTHER" id="PTHR11098">
    <property type="entry name" value="NICOTINATE PHOSPHORIBOSYLTRANSFERASE"/>
    <property type="match status" value="1"/>
</dbReference>
<proteinExistence type="inferred from homology"/>
<dbReference type="CDD" id="cd01570">
    <property type="entry name" value="NAPRTase_A"/>
    <property type="match status" value="1"/>
</dbReference>
<evidence type="ECO:0000313" key="13">
    <source>
        <dbReference type="EMBL" id="MBP0725227.1"/>
    </source>
</evidence>
<accession>A0A940NQS0</accession>
<protein>
    <recommendedName>
        <fullName evidence="3 9">Nicotinate phosphoribosyltransferase</fullName>
        <ecNumber evidence="3 9">6.3.4.21</ecNumber>
    </recommendedName>
</protein>
<dbReference type="Pfam" id="PF17767">
    <property type="entry name" value="NAPRTase_N"/>
    <property type="match status" value="1"/>
</dbReference>
<keyword evidence="14" id="KW-1185">Reference proteome</keyword>
<comment type="function">
    <text evidence="9">Catalyzes the first step in the biosynthesis of NAD from nicotinic acid, the ATP-dependent synthesis of beta-nicotinate D-ribonucleotide from nicotinate and 5-phospho-D-ribose 1-phosphate.</text>
</comment>
<dbReference type="FunFam" id="3.20.20.70:FF:000076">
    <property type="entry name" value="Nicotinate phosphoribosyltransferase"/>
    <property type="match status" value="1"/>
</dbReference>
<dbReference type="EC" id="6.3.4.21" evidence="3 9"/>
<feature type="domain" description="Nicotinate/nicotinamide phosphoribosyltransferase" evidence="10">
    <location>
        <begin position="154"/>
        <end position="331"/>
    </location>
</feature>
<evidence type="ECO:0000256" key="9">
    <source>
        <dbReference type="RuleBase" id="RU365100"/>
    </source>
</evidence>
<sequence>MNTKKVISSLHTDFYQINMGNVYFNDGIHEKKSVFNVYFRKLPFGNGYAVFMGLRRVLEYLKNFHFTDEQLHYLRALGFKEDYLSYLSTMKFTGTVRSIAEGEICFANEPILTIEAPLIQAQWVETAILNIVNYQTLVATKASRIRHVAGNDVVMEFGTRRAQEESASLWGARASVLAGFDGTSNVQAGFQFELPLSGTHAHALVQAYGDELTAFRKYAETHQDCVFLVDTYDTLRSGVPNAIKVAKEFGEKIKFKGIRLDSGDLAYLSKEARKMLDEAGFTEAKIVASNDLDEETIIHLKMQGAKIDVWGIGTKNITCYDDPALGGVYKLAAIENEEGIIEDRIKISSNPIKTSTPSSKNLYRLYDKDNGHALVDVITTIDEKINENEPITLFDPTHTYLEQTFENFTVRCLLNEYVKDGVVIETYPSNEQIKKFNQDELTCFWEEIKRTQNPHNYYVDYSAQLYERKMNAIKVEREKIQKKK</sequence>
<dbReference type="PANTHER" id="PTHR11098:SF1">
    <property type="entry name" value="NICOTINATE PHOSPHORIBOSYLTRANSFERASE"/>
    <property type="match status" value="1"/>
</dbReference>